<organism evidence="1 2">
    <name type="scientific">Candidatus Hodgkinia cicadicola</name>
    <dbReference type="NCBI Taxonomy" id="573658"/>
    <lineage>
        <taxon>Bacteria</taxon>
        <taxon>Pseudomonadati</taxon>
        <taxon>Pseudomonadota</taxon>
        <taxon>Alphaproteobacteria</taxon>
        <taxon>Hyphomicrobiales</taxon>
        <taxon>Candidatus Hodgkinia</taxon>
    </lineage>
</organism>
<dbReference type="Proteomes" id="UP000229707">
    <property type="component" value="Unassembled WGS sequence"/>
</dbReference>
<evidence type="ECO:0000313" key="1">
    <source>
        <dbReference type="EMBL" id="PIM95052.1"/>
    </source>
</evidence>
<dbReference type="PANTHER" id="PTHR47878:SF2">
    <property type="entry name" value="OXIDOREDUCTASE FAD_NAD(P)-BINDING DOMAIN PROTEIN"/>
    <property type="match status" value="1"/>
</dbReference>
<dbReference type="InterPro" id="IPR051930">
    <property type="entry name" value="FNR_type-1"/>
</dbReference>
<dbReference type="SUPFAM" id="SSF52343">
    <property type="entry name" value="Ferredoxin reductase-like, C-terminal NADP-linked domain"/>
    <property type="match status" value="1"/>
</dbReference>
<keyword evidence="2" id="KW-1185">Reference proteome</keyword>
<dbReference type="GO" id="GO:0004324">
    <property type="term" value="F:ferredoxin-NADP+ reductase activity"/>
    <property type="evidence" value="ECO:0007669"/>
    <property type="project" value="UniProtKB-EC"/>
</dbReference>
<reference evidence="1" key="1">
    <citation type="submission" date="2017-09" db="EMBL/GenBank/DDBJ databases">
        <authorList>
            <person name="Campbell M.A."/>
            <person name="Lukasik P."/>
            <person name="Simon C."/>
            <person name="McCutcheon J.P."/>
        </authorList>
    </citation>
    <scope>NUCLEOTIDE SEQUENCE [LARGE SCALE GENOMIC DNA]</scope>
    <source>
        <strain evidence="1">MAGCAS</strain>
    </source>
</reference>
<evidence type="ECO:0000313" key="2">
    <source>
        <dbReference type="Proteomes" id="UP000229707"/>
    </source>
</evidence>
<gene>
    <name evidence="1" type="primary">fpr</name>
    <name evidence="1" type="ORF">MAGCAS_122</name>
</gene>
<sequence>MIGLIIRDELIFRTCSICSSTWGNTLEFYSIKVLNGLFTTPFTKKLTTDSSIIVETEPTDTLVLEALKPSKRLFLLCAGIGVASFISTIFDPETYIRYDEIIVVLACRCSQKLQYFNNKIKQMTKELHINLYAKNKLRFYLNTTQELYPYIGRITWLVKPGTIIADLMTYNFDKMNGFMIYGSQQMVLDVTGLLKSLGCTERAINGPQDFRYGKTYVS</sequence>
<protein>
    <submittedName>
        <fullName evidence="1">Ferredoxin--NADP reductase</fullName>
        <ecNumber evidence="1">1.18.1.2</ecNumber>
    </submittedName>
</protein>
<comment type="caution">
    <text evidence="1">The sequence shown here is derived from an EMBL/GenBank/DDBJ whole genome shotgun (WGS) entry which is preliminary data.</text>
</comment>
<dbReference type="EC" id="1.18.1.2" evidence="1"/>
<keyword evidence="1" id="KW-0560">Oxidoreductase</keyword>
<dbReference type="EMBL" id="NXGL01000016">
    <property type="protein sequence ID" value="PIM95052.1"/>
    <property type="molecule type" value="Genomic_DNA"/>
</dbReference>
<dbReference type="Gene3D" id="2.40.30.10">
    <property type="entry name" value="Translation factors"/>
    <property type="match status" value="1"/>
</dbReference>
<dbReference type="PANTHER" id="PTHR47878">
    <property type="entry name" value="OXIDOREDUCTASE FAD/NAD(P)-BINDING DOMAIN PROTEIN"/>
    <property type="match status" value="1"/>
</dbReference>
<dbReference type="Gene3D" id="3.40.50.80">
    <property type="entry name" value="Nucleotide-binding domain of ferredoxin-NADP reductase (FNR) module"/>
    <property type="match status" value="1"/>
</dbReference>
<dbReference type="InterPro" id="IPR039261">
    <property type="entry name" value="FNR_nucleotide-bd"/>
</dbReference>
<proteinExistence type="predicted"/>
<accession>A0ABX4MFU7</accession>
<name>A0ABX4MFU7_9HYPH</name>